<protein>
    <submittedName>
        <fullName evidence="1">Nucleotide-diphospho-sugar transferase</fullName>
    </submittedName>
</protein>
<reference evidence="2" key="1">
    <citation type="journal article" date="2019" name="Int. J. Syst. Evol. Microbiol.">
        <title>The Global Catalogue of Microorganisms (GCM) 10K type strain sequencing project: providing services to taxonomists for standard genome sequencing and annotation.</title>
        <authorList>
            <consortium name="The Broad Institute Genomics Platform"/>
            <consortium name="The Broad Institute Genome Sequencing Center for Infectious Disease"/>
            <person name="Wu L."/>
            <person name="Ma J."/>
        </authorList>
    </citation>
    <scope>NUCLEOTIDE SEQUENCE [LARGE SCALE GENOMIC DNA]</scope>
    <source>
        <strain evidence="2">KCTC 52232</strain>
    </source>
</reference>
<name>A0ABW5XI61_9SPHI</name>
<accession>A0ABW5XI61</accession>
<dbReference type="Gene3D" id="3.90.550.10">
    <property type="entry name" value="Spore Coat Polysaccharide Biosynthesis Protein SpsA, Chain A"/>
    <property type="match status" value="1"/>
</dbReference>
<keyword evidence="2" id="KW-1185">Reference proteome</keyword>
<gene>
    <name evidence="1" type="ORF">ACFSYC_01030</name>
</gene>
<dbReference type="RefSeq" id="WP_377122534.1">
    <property type="nucleotide sequence ID" value="NZ_JBHUON010000001.1"/>
</dbReference>
<evidence type="ECO:0000313" key="1">
    <source>
        <dbReference type="EMBL" id="MFD2863255.1"/>
    </source>
</evidence>
<comment type="caution">
    <text evidence="1">The sequence shown here is derived from an EMBL/GenBank/DDBJ whole genome shotgun (WGS) entry which is preliminary data.</text>
</comment>
<evidence type="ECO:0000313" key="2">
    <source>
        <dbReference type="Proteomes" id="UP001597601"/>
    </source>
</evidence>
<organism evidence="1 2">
    <name type="scientific">Mucilaginibacter antarcticus</name>
    <dbReference type="NCBI Taxonomy" id="1855725"/>
    <lineage>
        <taxon>Bacteria</taxon>
        <taxon>Pseudomonadati</taxon>
        <taxon>Bacteroidota</taxon>
        <taxon>Sphingobacteriia</taxon>
        <taxon>Sphingobacteriales</taxon>
        <taxon>Sphingobacteriaceae</taxon>
        <taxon>Mucilaginibacter</taxon>
    </lineage>
</organism>
<dbReference type="EMBL" id="JBHUON010000001">
    <property type="protein sequence ID" value="MFD2863255.1"/>
    <property type="molecule type" value="Genomic_DNA"/>
</dbReference>
<keyword evidence="1" id="KW-0808">Transferase</keyword>
<dbReference type="GO" id="GO:0016740">
    <property type="term" value="F:transferase activity"/>
    <property type="evidence" value="ECO:0007669"/>
    <property type="project" value="UniProtKB-KW"/>
</dbReference>
<proteinExistence type="predicted"/>
<dbReference type="InterPro" id="IPR029044">
    <property type="entry name" value="Nucleotide-diphossugar_trans"/>
</dbReference>
<sequence>MDTTEHQYQTSSPILFIIFNRHDTALQVLAKIRKAKPERLYIVADGPRDNRADEVERCAETKVKVLAGIDWHCELRTLFYEENMGPKMAISTAINWFFEHEPEGIILEHDCLPADSFFKFCDTLLEKYRFDERVWLISGSNLLKGRSWNNATYYFSQLTNGWGFATWRRSWVQYDRDLTSYTEQEAEQQLKKIFTDPFIVYCWLDIFKKTKSGEINTWDYQAGFAHFFNNCVNVVPNKNLVSNIGFGQLAENTMDANSVFSNIPLEEITDIVHPKFMVPEKEADHLILTREFKPIFDYLKKHNSLRRRFKRWFWAIVRVK</sequence>
<dbReference type="Proteomes" id="UP001597601">
    <property type="component" value="Unassembled WGS sequence"/>
</dbReference>
<dbReference type="SUPFAM" id="SSF53448">
    <property type="entry name" value="Nucleotide-diphospho-sugar transferases"/>
    <property type="match status" value="1"/>
</dbReference>